<protein>
    <recommendedName>
        <fullName evidence="1">FCP1 homology domain-containing protein</fullName>
    </recommendedName>
</protein>
<keyword evidence="3" id="KW-1185">Reference proteome</keyword>
<name>A0ABR1ZZN6_9ROSI</name>
<accession>A0ABR1ZZN6</accession>
<dbReference type="Pfam" id="PF03031">
    <property type="entry name" value="NIF"/>
    <property type="match status" value="1"/>
</dbReference>
<dbReference type="InterPro" id="IPR023214">
    <property type="entry name" value="HAD_sf"/>
</dbReference>
<dbReference type="Gene3D" id="3.40.50.1000">
    <property type="entry name" value="HAD superfamily/HAD-like"/>
    <property type="match status" value="1"/>
</dbReference>
<gene>
    <name evidence="2" type="ORF">V6N11_069132</name>
</gene>
<evidence type="ECO:0000259" key="1">
    <source>
        <dbReference type="Pfam" id="PF03031"/>
    </source>
</evidence>
<organism evidence="2 3">
    <name type="scientific">Hibiscus sabdariffa</name>
    <name type="common">roselle</name>
    <dbReference type="NCBI Taxonomy" id="183260"/>
    <lineage>
        <taxon>Eukaryota</taxon>
        <taxon>Viridiplantae</taxon>
        <taxon>Streptophyta</taxon>
        <taxon>Embryophyta</taxon>
        <taxon>Tracheophyta</taxon>
        <taxon>Spermatophyta</taxon>
        <taxon>Magnoliopsida</taxon>
        <taxon>eudicotyledons</taxon>
        <taxon>Gunneridae</taxon>
        <taxon>Pentapetalae</taxon>
        <taxon>rosids</taxon>
        <taxon>malvids</taxon>
        <taxon>Malvales</taxon>
        <taxon>Malvaceae</taxon>
        <taxon>Malvoideae</taxon>
        <taxon>Hibiscus</taxon>
    </lineage>
</organism>
<evidence type="ECO:0000313" key="2">
    <source>
        <dbReference type="EMBL" id="KAK8486179.1"/>
    </source>
</evidence>
<comment type="caution">
    <text evidence="2">The sequence shown here is derived from an EMBL/GenBank/DDBJ whole genome shotgun (WGS) entry which is preliminary data.</text>
</comment>
<feature type="domain" description="FCP1 homology" evidence="1">
    <location>
        <begin position="19"/>
        <end position="54"/>
    </location>
</feature>
<dbReference type="EMBL" id="JBBPBN010000454">
    <property type="protein sequence ID" value="KAK8486179.1"/>
    <property type="molecule type" value="Genomic_DNA"/>
</dbReference>
<evidence type="ECO:0000313" key="3">
    <source>
        <dbReference type="Proteomes" id="UP001396334"/>
    </source>
</evidence>
<dbReference type="Proteomes" id="UP001396334">
    <property type="component" value="Unassembled WGS sequence"/>
</dbReference>
<reference evidence="2 3" key="1">
    <citation type="journal article" date="2024" name="G3 (Bethesda)">
        <title>Genome assembly of Hibiscus sabdariffa L. provides insights into metabolisms of medicinal natural products.</title>
        <authorList>
            <person name="Kim T."/>
        </authorList>
    </citation>
    <scope>NUCLEOTIDE SEQUENCE [LARGE SCALE GENOMIC DNA]</scope>
    <source>
        <strain evidence="2">TK-2024</strain>
        <tissue evidence="2">Old leaves</tissue>
    </source>
</reference>
<proteinExistence type="predicted"/>
<dbReference type="InterPro" id="IPR004274">
    <property type="entry name" value="FCP1_dom"/>
</dbReference>
<sequence length="73" mass="8516">MAAPNRISFTRFVQGSEWKENAIPIRPFVEDSEDRELEKLTRFFEWCERFEDMRVAVKQCFNGGGCAGDYGFV</sequence>